<keyword evidence="2" id="KW-0067">ATP-binding</keyword>
<protein>
    <submittedName>
        <fullName evidence="4">Uncharacterized protein</fullName>
    </submittedName>
</protein>
<proteinExistence type="predicted"/>
<dbReference type="EMBL" id="KZ501876">
    <property type="protein sequence ID" value="PKU87348.1"/>
    <property type="molecule type" value="Genomic_DNA"/>
</dbReference>
<accession>A0A2I0XHG4</accession>
<sequence>MQRSCGFVAGDDSGKNGSLSLSVDERNRHRKQREAEEGRRDGALPSGLLQVIRARTETALRKACDREGRRGWLWDSVESHRWGGVRVREEGGDRGSRELLGEILRFVEVEREETGGRGELDFYLTTPAVVRSRRIRGTERDFCTISAGIEDPMGNIDIRIVDIIRVSYRLLLLDPKVFSELWDWSGFYDLVQHVNCPQIETANPVFNDLLDIRWCVIQMLSVVMRTSDRIIANLGMGAEEALCAYFAGRSIVRTRHLKKLAVKGALRISEHKPLTGNFVLTTAVKRSFEMVLMAASQKWPVLLYGPAGSGKTALINDLALKSGSRGNHCRRSFSGGFISRRPFGGLYRRLLLDCVPAVFRPLRRRPLRRRPFYRWLTDGPFIDGLPAVTAAGVRPINHRQASVHRRKETDFPNLCALPRAGARLLLRLFEGVGSEVTKGARSLHCSASLLRRRCINCMCLNFDSFSLLFDFAPLTTFPSSQIGSNKGSSLAVKSLVLESGEDDEDIEKEDIGIIGFYVRALAKLQNVPRLVLDSGEDDEYIEKEDIDVISFYVRRRRGLRLHELACLAFLLESREDDEDIEKEDIDVISFYVRAVAKLQNVLNLVLESGEDDEDIEKEDIDVISFYIRRRRGLRLHELACLAFCRARDLTPFLLT</sequence>
<feature type="compositionally biased region" description="Basic and acidic residues" evidence="3">
    <location>
        <begin position="23"/>
        <end position="40"/>
    </location>
</feature>
<dbReference type="AlphaFoldDB" id="A0A2I0XHG4"/>
<dbReference type="GO" id="GO:0000027">
    <property type="term" value="P:ribosomal large subunit assembly"/>
    <property type="evidence" value="ECO:0007669"/>
    <property type="project" value="TreeGrafter"/>
</dbReference>
<dbReference type="SUPFAM" id="SSF52540">
    <property type="entry name" value="P-loop containing nucleoside triphosphate hydrolases"/>
    <property type="match status" value="1"/>
</dbReference>
<keyword evidence="5" id="KW-1185">Reference proteome</keyword>
<evidence type="ECO:0000256" key="3">
    <source>
        <dbReference type="SAM" id="MobiDB-lite"/>
    </source>
</evidence>
<reference evidence="4 5" key="2">
    <citation type="journal article" date="2017" name="Nature">
        <title>The Apostasia genome and the evolution of orchids.</title>
        <authorList>
            <person name="Zhang G.Q."/>
            <person name="Liu K.W."/>
            <person name="Li Z."/>
            <person name="Lohaus R."/>
            <person name="Hsiao Y.Y."/>
            <person name="Niu S.C."/>
            <person name="Wang J.Y."/>
            <person name="Lin Y.C."/>
            <person name="Xu Q."/>
            <person name="Chen L.J."/>
            <person name="Yoshida K."/>
            <person name="Fujiwara S."/>
            <person name="Wang Z.W."/>
            <person name="Zhang Y.Q."/>
            <person name="Mitsuda N."/>
            <person name="Wang M."/>
            <person name="Liu G.H."/>
            <person name="Pecoraro L."/>
            <person name="Huang H.X."/>
            <person name="Xiao X.J."/>
            <person name="Lin M."/>
            <person name="Wu X.Y."/>
            <person name="Wu W.L."/>
            <person name="Chen Y.Y."/>
            <person name="Chang S.B."/>
            <person name="Sakamoto S."/>
            <person name="Ohme-Takagi M."/>
            <person name="Yagi M."/>
            <person name="Zeng S.J."/>
            <person name="Shen C.Y."/>
            <person name="Yeh C.M."/>
            <person name="Luo Y.B."/>
            <person name="Tsai W.C."/>
            <person name="Van de Peer Y."/>
            <person name="Liu Z.J."/>
        </authorList>
    </citation>
    <scope>NUCLEOTIDE SEQUENCE [LARGE SCALE GENOMIC DNA]</scope>
    <source>
        <tissue evidence="4">The whole plant</tissue>
    </source>
</reference>
<dbReference type="STRING" id="906689.A0A2I0XHG4"/>
<evidence type="ECO:0000313" key="4">
    <source>
        <dbReference type="EMBL" id="PKU87348.1"/>
    </source>
</evidence>
<evidence type="ECO:0000256" key="1">
    <source>
        <dbReference type="ARBA" id="ARBA00022741"/>
    </source>
</evidence>
<keyword evidence="1" id="KW-0547">Nucleotide-binding</keyword>
<evidence type="ECO:0000256" key="2">
    <source>
        <dbReference type="ARBA" id="ARBA00022840"/>
    </source>
</evidence>
<dbReference type="GO" id="GO:0005634">
    <property type="term" value="C:nucleus"/>
    <property type="evidence" value="ECO:0007669"/>
    <property type="project" value="TreeGrafter"/>
</dbReference>
<evidence type="ECO:0000313" key="5">
    <source>
        <dbReference type="Proteomes" id="UP000233837"/>
    </source>
</evidence>
<dbReference type="PANTHER" id="PTHR48103:SF2">
    <property type="entry name" value="MIDASIN"/>
    <property type="match status" value="1"/>
</dbReference>
<dbReference type="Gene3D" id="3.40.50.300">
    <property type="entry name" value="P-loop containing nucleotide triphosphate hydrolases"/>
    <property type="match status" value="1"/>
</dbReference>
<feature type="region of interest" description="Disordered" evidence="3">
    <location>
        <begin position="1"/>
        <end position="40"/>
    </location>
</feature>
<dbReference type="GO" id="GO:0005524">
    <property type="term" value="F:ATP binding"/>
    <property type="evidence" value="ECO:0007669"/>
    <property type="project" value="UniProtKB-KW"/>
</dbReference>
<organism evidence="4 5">
    <name type="scientific">Dendrobium catenatum</name>
    <dbReference type="NCBI Taxonomy" id="906689"/>
    <lineage>
        <taxon>Eukaryota</taxon>
        <taxon>Viridiplantae</taxon>
        <taxon>Streptophyta</taxon>
        <taxon>Embryophyta</taxon>
        <taxon>Tracheophyta</taxon>
        <taxon>Spermatophyta</taxon>
        <taxon>Magnoliopsida</taxon>
        <taxon>Liliopsida</taxon>
        <taxon>Asparagales</taxon>
        <taxon>Orchidaceae</taxon>
        <taxon>Epidendroideae</taxon>
        <taxon>Malaxideae</taxon>
        <taxon>Dendrobiinae</taxon>
        <taxon>Dendrobium</taxon>
    </lineage>
</organism>
<dbReference type="Proteomes" id="UP000233837">
    <property type="component" value="Unassembled WGS sequence"/>
</dbReference>
<gene>
    <name evidence="4" type="ORF">MA16_Dca021296</name>
</gene>
<name>A0A2I0XHG4_9ASPA</name>
<reference evidence="4 5" key="1">
    <citation type="journal article" date="2016" name="Sci. Rep.">
        <title>The Dendrobium catenatum Lindl. genome sequence provides insights into polysaccharide synthase, floral development and adaptive evolution.</title>
        <authorList>
            <person name="Zhang G.Q."/>
            <person name="Xu Q."/>
            <person name="Bian C."/>
            <person name="Tsai W.C."/>
            <person name="Yeh C.M."/>
            <person name="Liu K.W."/>
            <person name="Yoshida K."/>
            <person name="Zhang L.S."/>
            <person name="Chang S.B."/>
            <person name="Chen F."/>
            <person name="Shi Y."/>
            <person name="Su Y.Y."/>
            <person name="Zhang Y.Q."/>
            <person name="Chen L.J."/>
            <person name="Yin Y."/>
            <person name="Lin M."/>
            <person name="Huang H."/>
            <person name="Deng H."/>
            <person name="Wang Z.W."/>
            <person name="Zhu S.L."/>
            <person name="Zhao X."/>
            <person name="Deng C."/>
            <person name="Niu S.C."/>
            <person name="Huang J."/>
            <person name="Wang M."/>
            <person name="Liu G.H."/>
            <person name="Yang H.J."/>
            <person name="Xiao X.J."/>
            <person name="Hsiao Y.Y."/>
            <person name="Wu W.L."/>
            <person name="Chen Y.Y."/>
            <person name="Mitsuda N."/>
            <person name="Ohme-Takagi M."/>
            <person name="Luo Y.B."/>
            <person name="Van de Peer Y."/>
            <person name="Liu Z.J."/>
        </authorList>
    </citation>
    <scope>NUCLEOTIDE SEQUENCE [LARGE SCALE GENOMIC DNA]</scope>
    <source>
        <tissue evidence="4">The whole plant</tissue>
    </source>
</reference>
<dbReference type="GO" id="GO:0000055">
    <property type="term" value="P:ribosomal large subunit export from nucleus"/>
    <property type="evidence" value="ECO:0007669"/>
    <property type="project" value="TreeGrafter"/>
</dbReference>
<dbReference type="PANTHER" id="PTHR48103">
    <property type="entry name" value="MIDASIN-RELATED"/>
    <property type="match status" value="1"/>
</dbReference>
<dbReference type="GO" id="GO:0030687">
    <property type="term" value="C:preribosome, large subunit precursor"/>
    <property type="evidence" value="ECO:0007669"/>
    <property type="project" value="TreeGrafter"/>
</dbReference>
<dbReference type="InterPro" id="IPR027417">
    <property type="entry name" value="P-loop_NTPase"/>
</dbReference>